<evidence type="ECO:0000256" key="1">
    <source>
        <dbReference type="ARBA" id="ARBA00006479"/>
    </source>
</evidence>
<gene>
    <name evidence="2" type="ORF">IAA52_07500</name>
</gene>
<sequence length="457" mass="49503">MEGYVRAKLDPGFLPMEQVLRAYERDVRAGEHARLTVAIERNHGYCEVETLDVFPDGVDDARNCAVIERLVKTLLWVYGGWHICIHGSRVIYAHLKAAYDFGGPCDFDRGFMSRVYERPFAVEYFEDAAGMPAGHRSAEAIGRHLGGCRIGFDAGGSDRKVSAVIDGETVFSEEVVWHPKEQADPEYHYQGVVEALRTAAGKMPRVDAIGVSSAGVYIDNRVMVASLFIKVPDDAFEKRVKNMYLDAAREIGADIPVAVANDGDVTALAGAMEMGVTGVLGIAMGTSEAGGYIDVDGNITGWINELAFVPLDMQDKAPVDDWSGDRGCGASYLSQDAAIRLARKAGIALDETRKPAENLRVLQAMMEEGDSRARAVYETIGVYLGCAVAYYARFYDIRHVLIMGRVTSGEGGAILLGQAREALGAAAPELDGRIAFHIPDESSRRVGQSIAAASLPE</sequence>
<comment type="caution">
    <text evidence="2">The sequence shown here is derived from an EMBL/GenBank/DDBJ whole genome shotgun (WGS) entry which is preliminary data.</text>
</comment>
<dbReference type="SUPFAM" id="SSF53067">
    <property type="entry name" value="Actin-like ATPase domain"/>
    <property type="match status" value="1"/>
</dbReference>
<dbReference type="Pfam" id="PF00480">
    <property type="entry name" value="ROK"/>
    <property type="match status" value="1"/>
</dbReference>
<protein>
    <submittedName>
        <fullName evidence="2">ROK family protein</fullName>
    </submittedName>
</protein>
<dbReference type="Proteomes" id="UP000824260">
    <property type="component" value="Unassembled WGS sequence"/>
</dbReference>
<evidence type="ECO:0000313" key="2">
    <source>
        <dbReference type="EMBL" id="HIQ82933.1"/>
    </source>
</evidence>
<name>A0A9D0ZM34_9FIRM</name>
<dbReference type="AlphaFoldDB" id="A0A9D0ZM34"/>
<reference evidence="2" key="2">
    <citation type="journal article" date="2021" name="PeerJ">
        <title>Extensive microbial diversity within the chicken gut microbiome revealed by metagenomics and culture.</title>
        <authorList>
            <person name="Gilroy R."/>
            <person name="Ravi A."/>
            <person name="Getino M."/>
            <person name="Pursley I."/>
            <person name="Horton D.L."/>
            <person name="Alikhan N.F."/>
            <person name="Baker D."/>
            <person name="Gharbi K."/>
            <person name="Hall N."/>
            <person name="Watson M."/>
            <person name="Adriaenssens E.M."/>
            <person name="Foster-Nyarko E."/>
            <person name="Jarju S."/>
            <person name="Secka A."/>
            <person name="Antonio M."/>
            <person name="Oren A."/>
            <person name="Chaudhuri R.R."/>
            <person name="La Ragione R."/>
            <person name="Hildebrand F."/>
            <person name="Pallen M.J."/>
        </authorList>
    </citation>
    <scope>NUCLEOTIDE SEQUENCE</scope>
    <source>
        <strain evidence="2">ChiSjej6B24-2974</strain>
    </source>
</reference>
<dbReference type="InterPro" id="IPR000600">
    <property type="entry name" value="ROK"/>
</dbReference>
<organism evidence="2 3">
    <name type="scientific">Candidatus Pullichristensenella stercorigallinarum</name>
    <dbReference type="NCBI Taxonomy" id="2840909"/>
    <lineage>
        <taxon>Bacteria</taxon>
        <taxon>Bacillati</taxon>
        <taxon>Bacillota</taxon>
        <taxon>Clostridia</taxon>
        <taxon>Candidatus Pullichristensenella</taxon>
    </lineage>
</organism>
<dbReference type="InterPro" id="IPR043129">
    <property type="entry name" value="ATPase_NBD"/>
</dbReference>
<dbReference type="Gene3D" id="3.30.420.40">
    <property type="match status" value="2"/>
</dbReference>
<comment type="similarity">
    <text evidence="1">Belongs to the ROK (NagC/XylR) family.</text>
</comment>
<evidence type="ECO:0000313" key="3">
    <source>
        <dbReference type="Proteomes" id="UP000824260"/>
    </source>
</evidence>
<proteinExistence type="inferred from homology"/>
<accession>A0A9D0ZM34</accession>
<dbReference type="EMBL" id="DVFZ01000074">
    <property type="protein sequence ID" value="HIQ82933.1"/>
    <property type="molecule type" value="Genomic_DNA"/>
</dbReference>
<reference evidence="2" key="1">
    <citation type="submission" date="2020-10" db="EMBL/GenBank/DDBJ databases">
        <authorList>
            <person name="Gilroy R."/>
        </authorList>
    </citation>
    <scope>NUCLEOTIDE SEQUENCE</scope>
    <source>
        <strain evidence="2">ChiSjej6B24-2974</strain>
    </source>
</reference>